<reference evidence="4" key="2">
    <citation type="submission" date="2020-09" db="EMBL/GenBank/DDBJ databases">
        <authorList>
            <person name="Sun Q."/>
            <person name="Kim S."/>
        </authorList>
    </citation>
    <scope>NUCLEOTIDE SEQUENCE</scope>
    <source>
        <strain evidence="4">KCTC 22164</strain>
    </source>
</reference>
<name>A0A918JQI0_9ALTE</name>
<protein>
    <submittedName>
        <fullName evidence="4">2-hydroxyacid dehydrogenase</fullName>
    </submittedName>
</protein>
<sequence length="315" mass="34728">MTEPLPLTILSRDAQLLRSLLEARQLPGLRIDQCETAPAAISCSEVRLLLADPNLAAQIVPDCQHLRWCQSTWAGNTPLLSLSKRDYQLTGVKGIFGTQMREYVLAYLLYFSRNIATFNRQQRDTPPHWEEAPISRLAGQTLGILGAGSIASEVAPAARALGMKVIGMSRRGGEAHAFDAIYTPDQQHQFAGQCNALLNLLPDTPQTENLIDKALLSSLPDGAILINAGRGSAIVDDDLLDALNNGTLRAAVLDVFRQEPLPPTHPFWHHEAIYITSHTAAISRPEDVIEVFAANAKRFINDEPLHYVFDFERGY</sequence>
<gene>
    <name evidence="4" type="ORF">GCM10007391_28950</name>
</gene>
<dbReference type="PANTHER" id="PTHR43333">
    <property type="entry name" value="2-HACID_DH_C DOMAIN-CONTAINING PROTEIN"/>
    <property type="match status" value="1"/>
</dbReference>
<accession>A0A918JQI0</accession>
<dbReference type="InterPro" id="IPR006140">
    <property type="entry name" value="D-isomer_DH_NAD-bd"/>
</dbReference>
<comment type="caution">
    <text evidence="4">The sequence shown here is derived from an EMBL/GenBank/DDBJ whole genome shotgun (WGS) entry which is preliminary data.</text>
</comment>
<dbReference type="InterPro" id="IPR036291">
    <property type="entry name" value="NAD(P)-bd_dom_sf"/>
</dbReference>
<dbReference type="RefSeq" id="WP_189407718.1">
    <property type="nucleotide sequence ID" value="NZ_BMXP01000009.1"/>
</dbReference>
<evidence type="ECO:0000313" key="5">
    <source>
        <dbReference type="Proteomes" id="UP000631300"/>
    </source>
</evidence>
<evidence type="ECO:0000259" key="3">
    <source>
        <dbReference type="Pfam" id="PF02826"/>
    </source>
</evidence>
<dbReference type="GO" id="GO:0016491">
    <property type="term" value="F:oxidoreductase activity"/>
    <property type="evidence" value="ECO:0007669"/>
    <property type="project" value="UniProtKB-KW"/>
</dbReference>
<dbReference type="SUPFAM" id="SSF51735">
    <property type="entry name" value="NAD(P)-binding Rossmann-fold domains"/>
    <property type="match status" value="1"/>
</dbReference>
<dbReference type="Proteomes" id="UP000631300">
    <property type="component" value="Unassembled WGS sequence"/>
</dbReference>
<evidence type="ECO:0000256" key="1">
    <source>
        <dbReference type="ARBA" id="ARBA00023002"/>
    </source>
</evidence>
<evidence type="ECO:0000256" key="2">
    <source>
        <dbReference type="ARBA" id="ARBA00023027"/>
    </source>
</evidence>
<keyword evidence="2" id="KW-0520">NAD</keyword>
<evidence type="ECO:0000313" key="4">
    <source>
        <dbReference type="EMBL" id="GGW92910.1"/>
    </source>
</evidence>
<feature type="domain" description="D-isomer specific 2-hydroxyacid dehydrogenase NAD-binding" evidence="3">
    <location>
        <begin position="105"/>
        <end position="280"/>
    </location>
</feature>
<dbReference type="EMBL" id="BMXP01000009">
    <property type="protein sequence ID" value="GGW92910.1"/>
    <property type="molecule type" value="Genomic_DNA"/>
</dbReference>
<organism evidence="4 5">
    <name type="scientific">Alteromonas halophila</name>
    <dbReference type="NCBI Taxonomy" id="516698"/>
    <lineage>
        <taxon>Bacteria</taxon>
        <taxon>Pseudomonadati</taxon>
        <taxon>Pseudomonadota</taxon>
        <taxon>Gammaproteobacteria</taxon>
        <taxon>Alteromonadales</taxon>
        <taxon>Alteromonadaceae</taxon>
        <taxon>Alteromonas/Salinimonas group</taxon>
        <taxon>Alteromonas</taxon>
    </lineage>
</organism>
<proteinExistence type="predicted"/>
<dbReference type="GO" id="GO:0051287">
    <property type="term" value="F:NAD binding"/>
    <property type="evidence" value="ECO:0007669"/>
    <property type="project" value="InterPro"/>
</dbReference>
<dbReference type="Pfam" id="PF02826">
    <property type="entry name" value="2-Hacid_dh_C"/>
    <property type="match status" value="1"/>
</dbReference>
<dbReference type="Gene3D" id="3.40.50.720">
    <property type="entry name" value="NAD(P)-binding Rossmann-like Domain"/>
    <property type="match status" value="2"/>
</dbReference>
<keyword evidence="5" id="KW-1185">Reference proteome</keyword>
<reference evidence="4" key="1">
    <citation type="journal article" date="2014" name="Int. J. Syst. Evol. Microbiol.">
        <title>Complete genome sequence of Corynebacterium casei LMG S-19264T (=DSM 44701T), isolated from a smear-ripened cheese.</title>
        <authorList>
            <consortium name="US DOE Joint Genome Institute (JGI-PGF)"/>
            <person name="Walter F."/>
            <person name="Albersmeier A."/>
            <person name="Kalinowski J."/>
            <person name="Ruckert C."/>
        </authorList>
    </citation>
    <scope>NUCLEOTIDE SEQUENCE</scope>
    <source>
        <strain evidence="4">KCTC 22164</strain>
    </source>
</reference>
<keyword evidence="1" id="KW-0560">Oxidoreductase</keyword>
<dbReference type="AlphaFoldDB" id="A0A918JQI0"/>
<dbReference type="PANTHER" id="PTHR43333:SF1">
    <property type="entry name" value="D-ISOMER SPECIFIC 2-HYDROXYACID DEHYDROGENASE NAD-BINDING DOMAIN-CONTAINING PROTEIN"/>
    <property type="match status" value="1"/>
</dbReference>
<dbReference type="CDD" id="cd05300">
    <property type="entry name" value="2-Hacid_dh_1"/>
    <property type="match status" value="1"/>
</dbReference>